<dbReference type="PANTHER" id="PTHR32282">
    <property type="entry name" value="BINDING PROTEIN TRANSPEPTIDASE, PUTATIVE-RELATED"/>
    <property type="match status" value="1"/>
</dbReference>
<feature type="compositionally biased region" description="Low complexity" evidence="9">
    <location>
        <begin position="93"/>
        <end position="120"/>
    </location>
</feature>
<keyword evidence="10" id="KW-1133">Transmembrane helix</keyword>
<evidence type="ECO:0000259" key="12">
    <source>
        <dbReference type="Pfam" id="PF00912"/>
    </source>
</evidence>
<sequence length="868" mass="91184">MSYGHTPGGDGTPEVPARPSSGGTVYGGSSTPREGGTVYGGSSSGTGGTTYGSGAASSGTTYGSSASRGTTYGSGAASSGSRGTTYGSGGTTYGSSAASAPVSSGTTYGSSAATGTTYGSNTAVGDRPAGLGPRSRAAALEDDQDHLYPEIGGSPSNNPKVKRPGRRKKILIGIGVATAVCMLLGLTGGGVAYASVDLPSFPESSGTTQIQYADGGTFATFALENRVEVPLAKVPKYVQEAVIAVEDPDFKENSGVSFRGTARAVWGLVSGDDDAGGGSTITQQYIRNALNLTKSRSYSRKVKEIILARKLSSSWSKEQILKGYLNTIYFGRGAWGIQSASQAYFGKDVDKLTPAEGAVLAAVIKDPTNFDPSNKLASAQGRWGYVLDQMVKKDFIGQSERDAMTYPKVVDKKDVKRAGAWRSGSTGILGQKIEAELKKIGIKEQDINTGGLTVKTTISSRAQQAAKKASEKYVNDQTQGKEMATAMVSIDPKTGAVKAYYGGDRGYGNLDLASTAAPHPAGSSYKPYVLAKAIEEGYSIDSLWDGTSGQKFEDRDSPLKNSEDDNSCGKQCSLINATVKSLNTVYWALTLELGAKNVAKLAEKAGVKTLDGKKVDDIAAELNSGLGIGQYQVSVLEQAAGYATFANYGTYHEPYFIEEVKDSDGTVMWDRSMKAGQTVQAFSRDVGKDVSYVMQQVYDSTDKKISDGREAAIKTGTQQYRETDDNAHAWMCGYTPNLATAVWVGSGTDKDIRLIDKTTGKRVYGSGIPGKIWRDYMSTALQKVDKEDFESAPHRGDKAGNAPTAEPTPTPSENPDGENPDGGNGETPPWYEGGTPNPDLPSDDGNGDQGQTDNPDTGDGGYFNNQGG</sequence>
<evidence type="ECO:0000313" key="13">
    <source>
        <dbReference type="EMBL" id="GAA3393943.1"/>
    </source>
</evidence>
<evidence type="ECO:0000256" key="8">
    <source>
        <dbReference type="ARBA" id="ARBA00049902"/>
    </source>
</evidence>
<feature type="compositionally biased region" description="Low complexity" evidence="9">
    <location>
        <begin position="52"/>
        <end position="85"/>
    </location>
</feature>
<reference evidence="14" key="1">
    <citation type="journal article" date="2019" name="Int. J. Syst. Evol. Microbiol.">
        <title>The Global Catalogue of Microorganisms (GCM) 10K type strain sequencing project: providing services to taxonomists for standard genome sequencing and annotation.</title>
        <authorList>
            <consortium name="The Broad Institute Genomics Platform"/>
            <consortium name="The Broad Institute Genome Sequencing Center for Infectious Disease"/>
            <person name="Wu L."/>
            <person name="Ma J."/>
        </authorList>
    </citation>
    <scope>NUCLEOTIDE SEQUENCE [LARGE SCALE GENOMIC DNA]</scope>
    <source>
        <strain evidence="14">JCM 9458</strain>
    </source>
</reference>
<dbReference type="Gene3D" id="1.10.3810.10">
    <property type="entry name" value="Biosynthetic peptidoglycan transglycosylase-like"/>
    <property type="match status" value="1"/>
</dbReference>
<dbReference type="EMBL" id="BAAAYN010000044">
    <property type="protein sequence ID" value="GAA3393943.1"/>
    <property type="molecule type" value="Genomic_DNA"/>
</dbReference>
<keyword evidence="6" id="KW-0511">Multifunctional enzyme</keyword>
<dbReference type="RefSeq" id="WP_345731740.1">
    <property type="nucleotide sequence ID" value="NZ_BAAAYN010000044.1"/>
</dbReference>
<feature type="region of interest" description="Disordered" evidence="9">
    <location>
        <begin position="1"/>
        <end position="136"/>
    </location>
</feature>
<dbReference type="Proteomes" id="UP001501676">
    <property type="component" value="Unassembled WGS sequence"/>
</dbReference>
<evidence type="ECO:0000259" key="11">
    <source>
        <dbReference type="Pfam" id="PF00905"/>
    </source>
</evidence>
<dbReference type="PANTHER" id="PTHR32282:SF34">
    <property type="entry name" value="PENICILLIN-BINDING PROTEIN 1A"/>
    <property type="match status" value="1"/>
</dbReference>
<feature type="compositionally biased region" description="Low complexity" evidence="9">
    <location>
        <begin position="20"/>
        <end position="31"/>
    </location>
</feature>
<comment type="caution">
    <text evidence="13">The sequence shown here is derived from an EMBL/GenBank/DDBJ whole genome shotgun (WGS) entry which is preliminary data.</text>
</comment>
<keyword evidence="4" id="KW-0808">Transferase</keyword>
<evidence type="ECO:0000256" key="3">
    <source>
        <dbReference type="ARBA" id="ARBA00022676"/>
    </source>
</evidence>
<keyword evidence="14" id="KW-1185">Reference proteome</keyword>
<evidence type="ECO:0000256" key="10">
    <source>
        <dbReference type="SAM" id="Phobius"/>
    </source>
</evidence>
<feature type="transmembrane region" description="Helical" evidence="10">
    <location>
        <begin position="170"/>
        <end position="194"/>
    </location>
</feature>
<dbReference type="SUPFAM" id="SSF56601">
    <property type="entry name" value="beta-lactamase/transpeptidase-like"/>
    <property type="match status" value="1"/>
</dbReference>
<feature type="region of interest" description="Disordered" evidence="9">
    <location>
        <begin position="787"/>
        <end position="868"/>
    </location>
</feature>
<feature type="compositionally biased region" description="Basic and acidic residues" evidence="9">
    <location>
        <begin position="787"/>
        <end position="798"/>
    </location>
</feature>
<keyword evidence="10" id="KW-0472">Membrane</keyword>
<dbReference type="InterPro" id="IPR036950">
    <property type="entry name" value="PBP_transglycosylase"/>
</dbReference>
<gene>
    <name evidence="13" type="ORF">GCM10020369_61470</name>
</gene>
<evidence type="ECO:0000256" key="7">
    <source>
        <dbReference type="ARBA" id="ARBA00034000"/>
    </source>
</evidence>
<evidence type="ECO:0000313" key="14">
    <source>
        <dbReference type="Proteomes" id="UP001501676"/>
    </source>
</evidence>
<keyword evidence="3" id="KW-0328">Glycosyltransferase</keyword>
<proteinExistence type="predicted"/>
<evidence type="ECO:0000256" key="1">
    <source>
        <dbReference type="ARBA" id="ARBA00022645"/>
    </source>
</evidence>
<keyword evidence="2" id="KW-0645">Protease</keyword>
<feature type="domain" description="Penicillin-binding protein transpeptidase" evidence="11">
    <location>
        <begin position="486"/>
        <end position="744"/>
    </location>
</feature>
<dbReference type="Pfam" id="PF00905">
    <property type="entry name" value="Transpeptidase"/>
    <property type="match status" value="1"/>
</dbReference>
<feature type="compositionally biased region" description="Gly residues" evidence="9">
    <location>
        <begin position="858"/>
        <end position="868"/>
    </location>
</feature>
<feature type="compositionally biased region" description="Gly residues" evidence="9">
    <location>
        <begin position="1"/>
        <end position="11"/>
    </location>
</feature>
<protein>
    <submittedName>
        <fullName evidence="13">Transglycosylase domain-containing protein</fullName>
    </submittedName>
</protein>
<evidence type="ECO:0000256" key="2">
    <source>
        <dbReference type="ARBA" id="ARBA00022670"/>
    </source>
</evidence>
<organism evidence="13 14">
    <name type="scientific">Cryptosporangium minutisporangium</name>
    <dbReference type="NCBI Taxonomy" id="113569"/>
    <lineage>
        <taxon>Bacteria</taxon>
        <taxon>Bacillati</taxon>
        <taxon>Actinomycetota</taxon>
        <taxon>Actinomycetes</taxon>
        <taxon>Cryptosporangiales</taxon>
        <taxon>Cryptosporangiaceae</taxon>
        <taxon>Cryptosporangium</taxon>
    </lineage>
</organism>
<dbReference type="SUPFAM" id="SSF53955">
    <property type="entry name" value="Lysozyme-like"/>
    <property type="match status" value="1"/>
</dbReference>
<evidence type="ECO:0000256" key="5">
    <source>
        <dbReference type="ARBA" id="ARBA00022801"/>
    </source>
</evidence>
<evidence type="ECO:0000256" key="6">
    <source>
        <dbReference type="ARBA" id="ARBA00023268"/>
    </source>
</evidence>
<evidence type="ECO:0000256" key="4">
    <source>
        <dbReference type="ARBA" id="ARBA00022679"/>
    </source>
</evidence>
<feature type="domain" description="Glycosyl transferase family 51" evidence="12">
    <location>
        <begin position="218"/>
        <end position="390"/>
    </location>
</feature>
<dbReference type="InterPro" id="IPR023346">
    <property type="entry name" value="Lysozyme-like_dom_sf"/>
</dbReference>
<keyword evidence="10" id="KW-0812">Transmembrane</keyword>
<feature type="compositionally biased region" description="Gly residues" evidence="9">
    <location>
        <begin position="37"/>
        <end position="51"/>
    </location>
</feature>
<dbReference type="Pfam" id="PF00912">
    <property type="entry name" value="Transgly"/>
    <property type="match status" value="1"/>
</dbReference>
<dbReference type="InterPro" id="IPR050396">
    <property type="entry name" value="Glycosyltr_51/Transpeptidase"/>
</dbReference>
<dbReference type="InterPro" id="IPR001460">
    <property type="entry name" value="PCN-bd_Tpept"/>
</dbReference>
<dbReference type="InterPro" id="IPR001264">
    <property type="entry name" value="Glyco_trans_51"/>
</dbReference>
<evidence type="ECO:0000256" key="9">
    <source>
        <dbReference type="SAM" id="MobiDB-lite"/>
    </source>
</evidence>
<name>A0ABP6T6Q3_9ACTN</name>
<comment type="catalytic activity">
    <reaction evidence="8">
        <text>[GlcNAc-(1-&gt;4)-Mur2Ac(oyl-L-Ala-gamma-D-Glu-L-Lys-D-Ala-D-Ala)](n)-di-trans,octa-cis-undecaprenyl diphosphate + beta-D-GlcNAc-(1-&gt;4)-Mur2Ac(oyl-L-Ala-gamma-D-Glu-L-Lys-D-Ala-D-Ala)-di-trans,octa-cis-undecaprenyl diphosphate = [GlcNAc-(1-&gt;4)-Mur2Ac(oyl-L-Ala-gamma-D-Glu-L-Lys-D-Ala-D-Ala)](n+1)-di-trans,octa-cis-undecaprenyl diphosphate + di-trans,octa-cis-undecaprenyl diphosphate + H(+)</text>
        <dbReference type="Rhea" id="RHEA:23708"/>
        <dbReference type="Rhea" id="RHEA-COMP:9602"/>
        <dbReference type="Rhea" id="RHEA-COMP:9603"/>
        <dbReference type="ChEBI" id="CHEBI:15378"/>
        <dbReference type="ChEBI" id="CHEBI:58405"/>
        <dbReference type="ChEBI" id="CHEBI:60033"/>
        <dbReference type="ChEBI" id="CHEBI:78435"/>
        <dbReference type="EC" id="2.4.99.28"/>
    </reaction>
</comment>
<keyword evidence="5" id="KW-0378">Hydrolase</keyword>
<keyword evidence="1" id="KW-0121">Carboxypeptidase</keyword>
<comment type="catalytic activity">
    <reaction evidence="7">
        <text>Preferential cleavage: (Ac)2-L-Lys-D-Ala-|-D-Ala. Also transpeptidation of peptidyl-alanyl moieties that are N-acyl substituents of D-alanine.</text>
        <dbReference type="EC" id="3.4.16.4"/>
    </reaction>
</comment>
<dbReference type="Gene3D" id="3.40.710.10">
    <property type="entry name" value="DD-peptidase/beta-lactamase superfamily"/>
    <property type="match status" value="1"/>
</dbReference>
<accession>A0ABP6T6Q3</accession>
<dbReference type="InterPro" id="IPR012338">
    <property type="entry name" value="Beta-lactam/transpept-like"/>
</dbReference>